<proteinExistence type="predicted"/>
<dbReference type="OrthoDB" id="2147163at2759"/>
<feature type="domain" description="Dienelactone hydrolase" evidence="1">
    <location>
        <begin position="35"/>
        <end position="250"/>
    </location>
</feature>
<dbReference type="Gene3D" id="3.40.50.1820">
    <property type="entry name" value="alpha/beta hydrolase"/>
    <property type="match status" value="1"/>
</dbReference>
<keyword evidence="3" id="KW-1185">Reference proteome</keyword>
<gene>
    <name evidence="2" type="ORF">FZEAL_9840</name>
</gene>
<comment type="caution">
    <text evidence="2">The sequence shown here is derived from an EMBL/GenBank/DDBJ whole genome shotgun (WGS) entry which is preliminary data.</text>
</comment>
<organism evidence="2 3">
    <name type="scientific">Fusarium zealandicum</name>
    <dbReference type="NCBI Taxonomy" id="1053134"/>
    <lineage>
        <taxon>Eukaryota</taxon>
        <taxon>Fungi</taxon>
        <taxon>Dikarya</taxon>
        <taxon>Ascomycota</taxon>
        <taxon>Pezizomycotina</taxon>
        <taxon>Sordariomycetes</taxon>
        <taxon>Hypocreomycetidae</taxon>
        <taxon>Hypocreales</taxon>
        <taxon>Nectriaceae</taxon>
        <taxon>Fusarium</taxon>
        <taxon>Fusarium staphyleae species complex</taxon>
    </lineage>
</organism>
<dbReference type="GO" id="GO:0016787">
    <property type="term" value="F:hydrolase activity"/>
    <property type="evidence" value="ECO:0007669"/>
    <property type="project" value="InterPro"/>
</dbReference>
<reference evidence="2" key="1">
    <citation type="journal article" date="2020" name="BMC Genomics">
        <title>Correction to: Identification and distribution of gene clusters required for synthesis of sphingolipid metabolism inhibitors in diverse species of the filamentous fungus Fusarium.</title>
        <authorList>
            <person name="Kim H.S."/>
            <person name="Lohmar J.M."/>
            <person name="Busman M."/>
            <person name="Brown D.W."/>
            <person name="Naumann T.A."/>
            <person name="Divon H.H."/>
            <person name="Lysoe E."/>
            <person name="Uhlig S."/>
            <person name="Proctor R.H."/>
        </authorList>
    </citation>
    <scope>NUCLEOTIDE SEQUENCE</scope>
    <source>
        <strain evidence="2">NRRL 22465</strain>
    </source>
</reference>
<evidence type="ECO:0000313" key="2">
    <source>
        <dbReference type="EMBL" id="KAF4971497.1"/>
    </source>
</evidence>
<sequence>MSTMPATHGHSEPCCNIPPVVSQGYEALGTYKDIGGYKTCPADATKAVVVIFDIFGYFDQTLQGADILAFSDAHCKYKVFIPDWFNGNPCPIEWYPPDNKDKEEKLGKFFGTYPPPKIADQVPDYVKAIKEQDSTISKLGLLGYCWGGKVVALATKADTNPFSIAAAIHPAMVDAEDAKDIKIPTILLASGDEPADEVKKFEDTLSVPKHVEIFKDQVHGWMAARAELSDSRVKEEYERGYKTVLEFFGKNF</sequence>
<protein>
    <recommendedName>
        <fullName evidence="1">Dienelactone hydrolase domain-containing protein</fullName>
    </recommendedName>
</protein>
<dbReference type="Pfam" id="PF01738">
    <property type="entry name" value="DLH"/>
    <property type="match status" value="1"/>
</dbReference>
<dbReference type="Proteomes" id="UP000635477">
    <property type="component" value="Unassembled WGS sequence"/>
</dbReference>
<name>A0A8H4U828_9HYPO</name>
<dbReference type="EMBL" id="JABEYC010000968">
    <property type="protein sequence ID" value="KAF4971497.1"/>
    <property type="molecule type" value="Genomic_DNA"/>
</dbReference>
<dbReference type="PANTHER" id="PTHR47668:SF1">
    <property type="entry name" value="DIENELACTONE HYDROLASE DOMAIN-CONTAINING PROTEIN-RELATED"/>
    <property type="match status" value="1"/>
</dbReference>
<dbReference type="AlphaFoldDB" id="A0A8H4U828"/>
<dbReference type="InterPro" id="IPR029058">
    <property type="entry name" value="AB_hydrolase_fold"/>
</dbReference>
<evidence type="ECO:0000313" key="3">
    <source>
        <dbReference type="Proteomes" id="UP000635477"/>
    </source>
</evidence>
<dbReference type="SUPFAM" id="SSF53474">
    <property type="entry name" value="alpha/beta-Hydrolases"/>
    <property type="match status" value="1"/>
</dbReference>
<dbReference type="PANTHER" id="PTHR47668">
    <property type="entry name" value="DIENELACTONE HYDROLASE FAMILY PROTEIN (AFU_ORTHOLOGUE AFUA_6G01940)"/>
    <property type="match status" value="1"/>
</dbReference>
<reference evidence="2" key="2">
    <citation type="submission" date="2020-05" db="EMBL/GenBank/DDBJ databases">
        <authorList>
            <person name="Kim H.-S."/>
            <person name="Proctor R.H."/>
            <person name="Brown D.W."/>
        </authorList>
    </citation>
    <scope>NUCLEOTIDE SEQUENCE</scope>
    <source>
        <strain evidence="2">NRRL 22465</strain>
    </source>
</reference>
<accession>A0A8H4U828</accession>
<evidence type="ECO:0000259" key="1">
    <source>
        <dbReference type="Pfam" id="PF01738"/>
    </source>
</evidence>
<dbReference type="InterPro" id="IPR002925">
    <property type="entry name" value="Dienelactn_hydro"/>
</dbReference>